<evidence type="ECO:0000313" key="6">
    <source>
        <dbReference type="Proteomes" id="UP001597183"/>
    </source>
</evidence>
<name>A0ABW4A5I9_9ACTN</name>
<feature type="region of interest" description="Disordered" evidence="3">
    <location>
        <begin position="206"/>
        <end position="227"/>
    </location>
</feature>
<keyword evidence="2" id="KW-0964">Secreted</keyword>
<sequence>MIGATAVAVATSSLFLANPAQAAGAGLAKVVGTNKVQFQALVGKSNSLTITISGRTVTLDDKVAIKAGKGCKAVKGDKTKVKCTTSKKTAQITAALGDKNDYINNKTSVFLLVFGGSGNDTLVGGPGRDQLQGSYGVDKLYGNGGNDTLFGESDGDYLYGGYGNDYADGGYGLDRVWGQAGNDTIFGDSGYDVLSGGDGVDKIDGETGNDTIYGDNGNDQLEGGAGNDTISGAAGADLIDGGADNDTIYAGSGQYVGSDNQTYGDESYGGAGNDTIYGQGDYDYINGEDGVDTVSGGAGRDWVEGGFGNDRVYGSENDDVVIGEFTDKNWELVEDPNAVDYADGGTNDALGDVCVVTALSTAVNCEPQSGTAGAKAAGRTAVPVPAGAFGDVVKNAKARR</sequence>
<reference evidence="6" key="1">
    <citation type="journal article" date="2019" name="Int. J. Syst. Evol. Microbiol.">
        <title>The Global Catalogue of Microorganisms (GCM) 10K type strain sequencing project: providing services to taxonomists for standard genome sequencing and annotation.</title>
        <authorList>
            <consortium name="The Broad Institute Genomics Platform"/>
            <consortium name="The Broad Institute Genome Sequencing Center for Infectious Disease"/>
            <person name="Wu L."/>
            <person name="Ma J."/>
        </authorList>
    </citation>
    <scope>NUCLEOTIDE SEQUENCE [LARGE SCALE GENOMIC DNA]</scope>
    <source>
        <strain evidence="6">CCM 7526</strain>
    </source>
</reference>
<evidence type="ECO:0000256" key="4">
    <source>
        <dbReference type="SAM" id="SignalP"/>
    </source>
</evidence>
<evidence type="ECO:0000256" key="1">
    <source>
        <dbReference type="ARBA" id="ARBA00004613"/>
    </source>
</evidence>
<comment type="caution">
    <text evidence="5">The sequence shown here is derived from an EMBL/GenBank/DDBJ whole genome shotgun (WGS) entry which is preliminary data.</text>
</comment>
<evidence type="ECO:0000313" key="5">
    <source>
        <dbReference type="EMBL" id="MFD1365397.1"/>
    </source>
</evidence>
<protein>
    <submittedName>
        <fullName evidence="5">Calcium-binding protein</fullName>
    </submittedName>
</protein>
<dbReference type="Proteomes" id="UP001597183">
    <property type="component" value="Unassembled WGS sequence"/>
</dbReference>
<dbReference type="Pfam" id="PF00353">
    <property type="entry name" value="HemolysinCabind"/>
    <property type="match status" value="4"/>
</dbReference>
<dbReference type="InterPro" id="IPR011049">
    <property type="entry name" value="Serralysin-like_metalloprot_C"/>
</dbReference>
<dbReference type="PROSITE" id="PS00330">
    <property type="entry name" value="HEMOLYSIN_CALCIUM"/>
    <property type="match status" value="2"/>
</dbReference>
<comment type="subcellular location">
    <subcellularLocation>
        <location evidence="1">Secreted</location>
    </subcellularLocation>
</comment>
<dbReference type="PANTHER" id="PTHR38340">
    <property type="entry name" value="S-LAYER PROTEIN"/>
    <property type="match status" value="1"/>
</dbReference>
<dbReference type="InterPro" id="IPR050557">
    <property type="entry name" value="RTX_toxin/Mannuronan_C5-epim"/>
</dbReference>
<feature type="signal peptide" evidence="4">
    <location>
        <begin position="1"/>
        <end position="22"/>
    </location>
</feature>
<keyword evidence="6" id="KW-1185">Reference proteome</keyword>
<dbReference type="InterPro" id="IPR001343">
    <property type="entry name" value="Hemolysn_Ca-bd"/>
</dbReference>
<dbReference type="SUPFAM" id="SSF51120">
    <property type="entry name" value="beta-Roll"/>
    <property type="match status" value="2"/>
</dbReference>
<dbReference type="PRINTS" id="PR00313">
    <property type="entry name" value="CABNDNGRPT"/>
</dbReference>
<evidence type="ECO:0000256" key="2">
    <source>
        <dbReference type="ARBA" id="ARBA00022525"/>
    </source>
</evidence>
<feature type="chain" id="PRO_5045104079" evidence="4">
    <location>
        <begin position="23"/>
        <end position="400"/>
    </location>
</feature>
<keyword evidence="4" id="KW-0732">Signal</keyword>
<dbReference type="EMBL" id="JBHTMK010000009">
    <property type="protein sequence ID" value="MFD1365397.1"/>
    <property type="molecule type" value="Genomic_DNA"/>
</dbReference>
<organism evidence="5 6">
    <name type="scientific">Actinoplanes sichuanensis</name>
    <dbReference type="NCBI Taxonomy" id="512349"/>
    <lineage>
        <taxon>Bacteria</taxon>
        <taxon>Bacillati</taxon>
        <taxon>Actinomycetota</taxon>
        <taxon>Actinomycetes</taxon>
        <taxon>Micromonosporales</taxon>
        <taxon>Micromonosporaceae</taxon>
        <taxon>Actinoplanes</taxon>
    </lineage>
</organism>
<dbReference type="Gene3D" id="2.150.10.10">
    <property type="entry name" value="Serralysin-like metalloprotease, C-terminal"/>
    <property type="match status" value="4"/>
</dbReference>
<proteinExistence type="predicted"/>
<dbReference type="PANTHER" id="PTHR38340:SF1">
    <property type="entry name" value="S-LAYER PROTEIN"/>
    <property type="match status" value="1"/>
</dbReference>
<evidence type="ECO:0000256" key="3">
    <source>
        <dbReference type="SAM" id="MobiDB-lite"/>
    </source>
</evidence>
<dbReference type="RefSeq" id="WP_317789193.1">
    <property type="nucleotide sequence ID" value="NZ_AP028461.1"/>
</dbReference>
<gene>
    <name evidence="5" type="ORF">ACFQ5G_08590</name>
</gene>
<accession>A0ABW4A5I9</accession>
<dbReference type="InterPro" id="IPR018511">
    <property type="entry name" value="Hemolysin-typ_Ca-bd_CS"/>
</dbReference>